<name>A0A0H5PYQ1_9ZZZZ</name>
<accession>A0A0H5PYQ1</accession>
<reference evidence="1" key="2">
    <citation type="submission" date="2015-07" db="EMBL/GenBank/DDBJ databases">
        <title>Plasmids, circular viruses and viroids from rat gut.</title>
        <authorList>
            <person name="Jorgensen T.J."/>
            <person name="Hansen M.A."/>
            <person name="Xu Z."/>
            <person name="Tabak M.A."/>
            <person name="Sorensen S.J."/>
            <person name="Hansen L.H."/>
        </authorList>
    </citation>
    <scope>NUCLEOTIDE SEQUENCE</scope>
    <source>
        <strain evidence="1">RGRH0229</strain>
    </source>
</reference>
<dbReference type="EMBL" id="LN852902">
    <property type="protein sequence ID" value="CRY94305.1"/>
    <property type="molecule type" value="Genomic_DNA"/>
</dbReference>
<evidence type="ECO:0000313" key="1">
    <source>
        <dbReference type="EMBL" id="CRY94305.1"/>
    </source>
</evidence>
<reference evidence="1" key="1">
    <citation type="submission" date="2015-06" db="EMBL/GenBank/DDBJ databases">
        <authorList>
            <person name="Joergensen T."/>
        </authorList>
    </citation>
    <scope>NUCLEOTIDE SEQUENCE</scope>
    <source>
        <strain evidence="1">RGRH0229</strain>
    </source>
</reference>
<sequence length="471" mass="52001">MVFEPIGPTRKLPFPLYNQVSNENTLEPFVDRAPFVFPEDPEERTLVPLFVSQREFTAIVSAMDVGADIAYPLQYVEVMYILLRNLRYPPMICSMIIDCIENDSDTQNALSNFIAMHPSGSEYPKNEELPSGASSANISIDNPTCEKDILWAQCVGMVQTANRMIEDFLQQWETYNNSAETIPAIIQSIPFVGEVADVIGIDGIADYANALIDAVAEGYLADYTLEYEEALACEIFCLAKEDCIITLDMLVDVMNSRISGQLTLDNALELMLSLIDADISGINVADLYLAAFFNMLKLGNLVMPISWGIENYLRVTRVFNTPSDDWMILCTDCPEPIENCQDLTIEAYGWYASNSAGIASTAWGTYDNGLAPNATTLGFFFCRPAGLNPPALAVDSVTFFFNQAISSFTMRRLGGSAIVYSGSPVTEVTFSEATHPAFFPLNINTPICISTASTLAPNNTLRVIQWCWDPV</sequence>
<proteinExistence type="predicted"/>
<protein>
    <submittedName>
        <fullName evidence="1">Uncharacterized protein</fullName>
    </submittedName>
</protein>
<dbReference type="AlphaFoldDB" id="A0A0H5PYQ1"/>
<organism evidence="1">
    <name type="scientific">uncultured prokaryote</name>
    <dbReference type="NCBI Taxonomy" id="198431"/>
    <lineage>
        <taxon>unclassified sequences</taxon>
        <taxon>environmental samples</taxon>
    </lineage>
</organism>